<dbReference type="AlphaFoldDB" id="A0A0R3WMG5"/>
<feature type="transmembrane region" description="Helical" evidence="11">
    <location>
        <begin position="128"/>
        <end position="149"/>
    </location>
</feature>
<dbReference type="GO" id="GO:0140358">
    <property type="term" value="F:P-type transmembrane transporter activity"/>
    <property type="evidence" value="ECO:0007669"/>
    <property type="project" value="InterPro"/>
</dbReference>
<keyword evidence="7" id="KW-0460">Magnesium</keyword>
<dbReference type="GO" id="GO:0016020">
    <property type="term" value="C:membrane"/>
    <property type="evidence" value="ECO:0007669"/>
    <property type="project" value="UniProtKB-SubCell"/>
</dbReference>
<dbReference type="Gene3D" id="3.40.50.1000">
    <property type="entry name" value="HAD superfamily/HAD-like"/>
    <property type="match status" value="1"/>
</dbReference>
<evidence type="ECO:0000256" key="9">
    <source>
        <dbReference type="ARBA" id="ARBA00022989"/>
    </source>
</evidence>
<evidence type="ECO:0000313" key="12">
    <source>
        <dbReference type="EMBL" id="VDM18680.1"/>
    </source>
</evidence>
<keyword evidence="5" id="KW-0547">Nucleotide-binding</keyword>
<dbReference type="InterPro" id="IPR023214">
    <property type="entry name" value="HAD_sf"/>
</dbReference>
<dbReference type="InterPro" id="IPR006544">
    <property type="entry name" value="P-type_TPase_V"/>
</dbReference>
<evidence type="ECO:0000313" key="13">
    <source>
        <dbReference type="Proteomes" id="UP000274429"/>
    </source>
</evidence>
<evidence type="ECO:0000256" key="7">
    <source>
        <dbReference type="ARBA" id="ARBA00022842"/>
    </source>
</evidence>
<evidence type="ECO:0000256" key="10">
    <source>
        <dbReference type="ARBA" id="ARBA00023136"/>
    </source>
</evidence>
<keyword evidence="6" id="KW-0067">ATP-binding</keyword>
<feature type="transmembrane region" description="Helical" evidence="11">
    <location>
        <begin position="213"/>
        <end position="232"/>
    </location>
</feature>
<dbReference type="Proteomes" id="UP000274429">
    <property type="component" value="Unassembled WGS sequence"/>
</dbReference>
<evidence type="ECO:0000256" key="2">
    <source>
        <dbReference type="ARBA" id="ARBA00022553"/>
    </source>
</evidence>
<keyword evidence="13" id="KW-1185">Reference proteome</keyword>
<feature type="transmembrane region" description="Helical" evidence="11">
    <location>
        <begin position="62"/>
        <end position="81"/>
    </location>
</feature>
<dbReference type="STRING" id="6205.A0A0R3WMG5"/>
<dbReference type="OrthoDB" id="48943at2759"/>
<name>A0A0R3WMG5_HYDTA</name>
<keyword evidence="3 11" id="KW-0812">Transmembrane</keyword>
<keyword evidence="4" id="KW-0479">Metal-binding</keyword>
<evidence type="ECO:0000256" key="3">
    <source>
        <dbReference type="ARBA" id="ARBA00022692"/>
    </source>
</evidence>
<evidence type="ECO:0000256" key="11">
    <source>
        <dbReference type="SAM" id="Phobius"/>
    </source>
</evidence>
<evidence type="ECO:0000313" key="14">
    <source>
        <dbReference type="WBParaSite" id="TTAC_0000195301-mRNA-1"/>
    </source>
</evidence>
<dbReference type="GO" id="GO:0019829">
    <property type="term" value="F:ATPase-coupled monoatomic cation transmembrane transporter activity"/>
    <property type="evidence" value="ECO:0007669"/>
    <property type="project" value="TreeGrafter"/>
</dbReference>
<dbReference type="SUPFAM" id="SSF81665">
    <property type="entry name" value="Calcium ATPase, transmembrane domain M"/>
    <property type="match status" value="1"/>
</dbReference>
<dbReference type="GO" id="GO:0005524">
    <property type="term" value="F:ATP binding"/>
    <property type="evidence" value="ECO:0007669"/>
    <property type="project" value="UniProtKB-KW"/>
</dbReference>
<dbReference type="WBParaSite" id="TTAC_0000195301-mRNA-1">
    <property type="protein sequence ID" value="TTAC_0000195301-mRNA-1"/>
    <property type="gene ID" value="TTAC_0000195301"/>
</dbReference>
<reference evidence="12 13" key="2">
    <citation type="submission" date="2018-11" db="EMBL/GenBank/DDBJ databases">
        <authorList>
            <consortium name="Pathogen Informatics"/>
        </authorList>
    </citation>
    <scope>NUCLEOTIDE SEQUENCE [LARGE SCALE GENOMIC DNA]</scope>
</reference>
<proteinExistence type="predicted"/>
<dbReference type="SUPFAM" id="SSF56784">
    <property type="entry name" value="HAD-like"/>
    <property type="match status" value="1"/>
</dbReference>
<reference evidence="14" key="1">
    <citation type="submission" date="2017-02" db="UniProtKB">
        <authorList>
            <consortium name="WormBaseParasite"/>
        </authorList>
    </citation>
    <scope>IDENTIFICATION</scope>
</reference>
<dbReference type="PANTHER" id="PTHR45630:SF8">
    <property type="entry name" value="CATION-TRANSPORTING ATPASE"/>
    <property type="match status" value="1"/>
</dbReference>
<keyword evidence="9 11" id="KW-1133">Transmembrane helix</keyword>
<gene>
    <name evidence="12" type="ORF">TTAC_LOCUS1940</name>
</gene>
<protein>
    <submittedName>
        <fullName evidence="14">Cation_ATPase_C domain-containing protein</fullName>
    </submittedName>
</protein>
<evidence type="ECO:0000256" key="4">
    <source>
        <dbReference type="ARBA" id="ARBA00022723"/>
    </source>
</evidence>
<organism evidence="14">
    <name type="scientific">Hydatigena taeniaeformis</name>
    <name type="common">Feline tapeworm</name>
    <name type="synonym">Taenia taeniaeformis</name>
    <dbReference type="NCBI Taxonomy" id="6205"/>
    <lineage>
        <taxon>Eukaryota</taxon>
        <taxon>Metazoa</taxon>
        <taxon>Spiralia</taxon>
        <taxon>Lophotrochozoa</taxon>
        <taxon>Platyhelminthes</taxon>
        <taxon>Cestoda</taxon>
        <taxon>Eucestoda</taxon>
        <taxon>Cyclophyllidea</taxon>
        <taxon>Taeniidae</taxon>
        <taxon>Hydatigera</taxon>
    </lineage>
</organism>
<keyword evidence="2" id="KW-0597">Phosphoprotein</keyword>
<dbReference type="EMBL" id="UYWX01000623">
    <property type="protein sequence ID" value="VDM18680.1"/>
    <property type="molecule type" value="Genomic_DNA"/>
</dbReference>
<dbReference type="InterPro" id="IPR023298">
    <property type="entry name" value="ATPase_P-typ_TM_dom_sf"/>
</dbReference>
<keyword evidence="10 11" id="KW-0472">Membrane</keyword>
<evidence type="ECO:0000256" key="8">
    <source>
        <dbReference type="ARBA" id="ARBA00022967"/>
    </source>
</evidence>
<evidence type="ECO:0000256" key="5">
    <source>
        <dbReference type="ARBA" id="ARBA00022741"/>
    </source>
</evidence>
<evidence type="ECO:0000256" key="6">
    <source>
        <dbReference type="ARBA" id="ARBA00022840"/>
    </source>
</evidence>
<feature type="transmembrane region" description="Helical" evidence="11">
    <location>
        <begin position="87"/>
        <end position="107"/>
    </location>
</feature>
<comment type="subcellular location">
    <subcellularLocation>
        <location evidence="1">Membrane</location>
        <topology evidence="1">Multi-pass membrane protein</topology>
    </subcellularLocation>
</comment>
<dbReference type="GO" id="GO:0046872">
    <property type="term" value="F:metal ion binding"/>
    <property type="evidence" value="ECO:0007669"/>
    <property type="project" value="UniProtKB-KW"/>
</dbReference>
<accession>A0A0R3WMG5</accession>
<dbReference type="InterPro" id="IPR036412">
    <property type="entry name" value="HAD-like_sf"/>
</dbReference>
<dbReference type="PANTHER" id="PTHR45630">
    <property type="entry name" value="CATION-TRANSPORTING ATPASE-RELATED"/>
    <property type="match status" value="1"/>
</dbReference>
<sequence length="265" mass="29402">MCGDGANDCGALRAAYIGVALSDCEASIAAPFTSRQQNIRCVANILKEGRCSLSTAIGSFKYMVLYSFIQFFTVILLYSIGNTLTDPEYLIIDLFIVAPLSVAYAVGRPWKKLEASTIPLRLMTPSNLASVFIQLFLAVATQIVIFIGVQHQTWWRVFEPTKQSLDDAGSYEATSLFYFSCFQYIFVCVALAKGPPFRDRIFKNGDTGFKKNAFTIGIVAMAILHFMMAVAFETLIDAVAQNGSSKHFWKSCLTRTTSPRIQINR</sequence>
<keyword evidence="8" id="KW-1278">Translocase</keyword>
<evidence type="ECO:0000256" key="1">
    <source>
        <dbReference type="ARBA" id="ARBA00004141"/>
    </source>
</evidence>
<feature type="transmembrane region" description="Helical" evidence="11">
    <location>
        <begin position="169"/>
        <end position="192"/>
    </location>
</feature>